<reference evidence="1" key="1">
    <citation type="submission" date="2021-06" db="EMBL/GenBank/DDBJ databases">
        <authorList>
            <person name="Kallberg Y."/>
            <person name="Tangrot J."/>
            <person name="Rosling A."/>
        </authorList>
    </citation>
    <scope>NUCLEOTIDE SEQUENCE</scope>
    <source>
        <strain evidence="1">IA702</strain>
    </source>
</reference>
<evidence type="ECO:0000313" key="2">
    <source>
        <dbReference type="Proteomes" id="UP000789572"/>
    </source>
</evidence>
<sequence length="66" mass="7557">NVNPSTDKILHLRLSDDDVGADEVIGAVDVDISNIYKDFYEERWVSLPAKNNKTDGEIRLVFEYFP</sequence>
<dbReference type="InterPro" id="IPR035892">
    <property type="entry name" value="C2_domain_sf"/>
</dbReference>
<gene>
    <name evidence="1" type="ORF">POCULU_LOCUS9054</name>
</gene>
<accession>A0A9N9DD86</accession>
<name>A0A9N9DD86_9GLOM</name>
<proteinExistence type="predicted"/>
<dbReference type="OrthoDB" id="270970at2759"/>
<dbReference type="Proteomes" id="UP000789572">
    <property type="component" value="Unassembled WGS sequence"/>
</dbReference>
<organism evidence="1 2">
    <name type="scientific">Paraglomus occultum</name>
    <dbReference type="NCBI Taxonomy" id="144539"/>
    <lineage>
        <taxon>Eukaryota</taxon>
        <taxon>Fungi</taxon>
        <taxon>Fungi incertae sedis</taxon>
        <taxon>Mucoromycota</taxon>
        <taxon>Glomeromycotina</taxon>
        <taxon>Glomeromycetes</taxon>
        <taxon>Paraglomerales</taxon>
        <taxon>Paraglomeraceae</taxon>
        <taxon>Paraglomus</taxon>
    </lineage>
</organism>
<dbReference type="Gene3D" id="2.60.40.150">
    <property type="entry name" value="C2 domain"/>
    <property type="match status" value="1"/>
</dbReference>
<protein>
    <submittedName>
        <fullName evidence="1">8077_t:CDS:1</fullName>
    </submittedName>
</protein>
<feature type="non-terminal residue" evidence="1">
    <location>
        <position position="1"/>
    </location>
</feature>
<comment type="caution">
    <text evidence="1">The sequence shown here is derived from an EMBL/GenBank/DDBJ whole genome shotgun (WGS) entry which is preliminary data.</text>
</comment>
<dbReference type="AlphaFoldDB" id="A0A9N9DD86"/>
<dbReference type="EMBL" id="CAJVPJ010003059">
    <property type="protein sequence ID" value="CAG8634057.1"/>
    <property type="molecule type" value="Genomic_DNA"/>
</dbReference>
<dbReference type="SUPFAM" id="SSF49562">
    <property type="entry name" value="C2 domain (Calcium/lipid-binding domain, CaLB)"/>
    <property type="match status" value="1"/>
</dbReference>
<evidence type="ECO:0000313" key="1">
    <source>
        <dbReference type="EMBL" id="CAG8634057.1"/>
    </source>
</evidence>
<keyword evidence="2" id="KW-1185">Reference proteome</keyword>